<reference evidence="2" key="2">
    <citation type="submission" date="2020-09" db="EMBL/GenBank/DDBJ databases">
        <authorList>
            <person name="Sun Q."/>
            <person name="Zhou Y."/>
        </authorList>
    </citation>
    <scope>NUCLEOTIDE SEQUENCE</scope>
    <source>
        <strain evidence="2">CGMCC 1.15085</strain>
    </source>
</reference>
<keyword evidence="1" id="KW-0812">Transmembrane</keyword>
<organism evidence="2 3">
    <name type="scientific">Flexivirga endophytica</name>
    <dbReference type="NCBI Taxonomy" id="1849103"/>
    <lineage>
        <taxon>Bacteria</taxon>
        <taxon>Bacillati</taxon>
        <taxon>Actinomycetota</taxon>
        <taxon>Actinomycetes</taxon>
        <taxon>Micrococcales</taxon>
        <taxon>Dermacoccaceae</taxon>
        <taxon>Flexivirga</taxon>
    </lineage>
</organism>
<comment type="caution">
    <text evidence="2">The sequence shown here is derived from an EMBL/GenBank/DDBJ whole genome shotgun (WGS) entry which is preliminary data.</text>
</comment>
<keyword evidence="3" id="KW-1185">Reference proteome</keyword>
<proteinExistence type="predicted"/>
<evidence type="ECO:0000313" key="3">
    <source>
        <dbReference type="Proteomes" id="UP000636793"/>
    </source>
</evidence>
<keyword evidence="1" id="KW-0472">Membrane</keyword>
<name>A0A916STT4_9MICO</name>
<reference evidence="2" key="1">
    <citation type="journal article" date="2014" name="Int. J. Syst. Evol. Microbiol.">
        <title>Complete genome sequence of Corynebacterium casei LMG S-19264T (=DSM 44701T), isolated from a smear-ripened cheese.</title>
        <authorList>
            <consortium name="US DOE Joint Genome Institute (JGI-PGF)"/>
            <person name="Walter F."/>
            <person name="Albersmeier A."/>
            <person name="Kalinowski J."/>
            <person name="Ruckert C."/>
        </authorList>
    </citation>
    <scope>NUCLEOTIDE SEQUENCE</scope>
    <source>
        <strain evidence="2">CGMCC 1.15085</strain>
    </source>
</reference>
<dbReference type="Proteomes" id="UP000636793">
    <property type="component" value="Unassembled WGS sequence"/>
</dbReference>
<protein>
    <submittedName>
        <fullName evidence="2">Membrane protein</fullName>
    </submittedName>
</protein>
<dbReference type="AlphaFoldDB" id="A0A916STT4"/>
<evidence type="ECO:0000313" key="2">
    <source>
        <dbReference type="EMBL" id="GGB16396.1"/>
    </source>
</evidence>
<accession>A0A916STT4</accession>
<evidence type="ECO:0000256" key="1">
    <source>
        <dbReference type="SAM" id="Phobius"/>
    </source>
</evidence>
<feature type="transmembrane region" description="Helical" evidence="1">
    <location>
        <begin position="58"/>
        <end position="76"/>
    </location>
</feature>
<keyword evidence="1" id="KW-1133">Transmembrane helix</keyword>
<gene>
    <name evidence="2" type="ORF">GCM10011492_02680</name>
</gene>
<dbReference type="EMBL" id="BMHI01000001">
    <property type="protein sequence ID" value="GGB16396.1"/>
    <property type="molecule type" value="Genomic_DNA"/>
</dbReference>
<sequence length="148" mass="15335">MLLGFVFLWAFLDKAFGLGFATPRARARVHGGSPTSGFLAGVDGTFANASHSMAGQAWVDWAFMSGMFLVGTALLLGIALRPAAAGATMLMGSLWLASLPLENNPVVDELILYAATAIALAACGAGHTWGLGRQWSAIVGGVGLRWLA</sequence>